<organism evidence="1 2">
    <name type="scientific">Hydnum rufescens UP504</name>
    <dbReference type="NCBI Taxonomy" id="1448309"/>
    <lineage>
        <taxon>Eukaryota</taxon>
        <taxon>Fungi</taxon>
        <taxon>Dikarya</taxon>
        <taxon>Basidiomycota</taxon>
        <taxon>Agaricomycotina</taxon>
        <taxon>Agaricomycetes</taxon>
        <taxon>Cantharellales</taxon>
        <taxon>Hydnaceae</taxon>
        <taxon>Hydnum</taxon>
    </lineage>
</organism>
<dbReference type="EMBL" id="MU128945">
    <property type="protein sequence ID" value="KAF9515852.1"/>
    <property type="molecule type" value="Genomic_DNA"/>
</dbReference>
<evidence type="ECO:0000313" key="2">
    <source>
        <dbReference type="Proteomes" id="UP000886523"/>
    </source>
</evidence>
<keyword evidence="2" id="KW-1185">Reference proteome</keyword>
<comment type="caution">
    <text evidence="1">The sequence shown here is derived from an EMBL/GenBank/DDBJ whole genome shotgun (WGS) entry which is preliminary data.</text>
</comment>
<accession>A0A9P6B1V8</accession>
<sequence length="182" mass="20807">MLSNIPLRWMIKEIILADAGIIFHPSAMPLFGIDYKAFVNEAKEKRKGAAIPPASLPVQTKSNVEDITAPIHDELGMPRPGLSLILMWLLWWFLELLPLPDFHQDKKNRWGFSLRINRGRPRDIPKYPKVKNVNPGHIDGKTGNIQTLFHKSVEYRIKAFESSNQPYKPRALLTTGEPDFVD</sequence>
<gene>
    <name evidence="1" type="ORF">BS47DRAFT_723734</name>
</gene>
<name>A0A9P6B1V8_9AGAM</name>
<reference evidence="1" key="1">
    <citation type="journal article" date="2020" name="Nat. Commun.">
        <title>Large-scale genome sequencing of mycorrhizal fungi provides insights into the early evolution of symbiotic traits.</title>
        <authorList>
            <person name="Miyauchi S."/>
            <person name="Kiss E."/>
            <person name="Kuo A."/>
            <person name="Drula E."/>
            <person name="Kohler A."/>
            <person name="Sanchez-Garcia M."/>
            <person name="Morin E."/>
            <person name="Andreopoulos B."/>
            <person name="Barry K.W."/>
            <person name="Bonito G."/>
            <person name="Buee M."/>
            <person name="Carver A."/>
            <person name="Chen C."/>
            <person name="Cichocki N."/>
            <person name="Clum A."/>
            <person name="Culley D."/>
            <person name="Crous P.W."/>
            <person name="Fauchery L."/>
            <person name="Girlanda M."/>
            <person name="Hayes R.D."/>
            <person name="Keri Z."/>
            <person name="LaButti K."/>
            <person name="Lipzen A."/>
            <person name="Lombard V."/>
            <person name="Magnuson J."/>
            <person name="Maillard F."/>
            <person name="Murat C."/>
            <person name="Nolan M."/>
            <person name="Ohm R.A."/>
            <person name="Pangilinan J."/>
            <person name="Pereira M.F."/>
            <person name="Perotto S."/>
            <person name="Peter M."/>
            <person name="Pfister S."/>
            <person name="Riley R."/>
            <person name="Sitrit Y."/>
            <person name="Stielow J.B."/>
            <person name="Szollosi G."/>
            <person name="Zifcakova L."/>
            <person name="Stursova M."/>
            <person name="Spatafora J.W."/>
            <person name="Tedersoo L."/>
            <person name="Vaario L.M."/>
            <person name="Yamada A."/>
            <person name="Yan M."/>
            <person name="Wang P."/>
            <person name="Xu J."/>
            <person name="Bruns T."/>
            <person name="Baldrian P."/>
            <person name="Vilgalys R."/>
            <person name="Dunand C."/>
            <person name="Henrissat B."/>
            <person name="Grigoriev I.V."/>
            <person name="Hibbett D."/>
            <person name="Nagy L.G."/>
            <person name="Martin F.M."/>
        </authorList>
    </citation>
    <scope>NUCLEOTIDE SEQUENCE</scope>
    <source>
        <strain evidence="1">UP504</strain>
    </source>
</reference>
<dbReference type="OrthoDB" id="3162439at2759"/>
<proteinExistence type="predicted"/>
<protein>
    <submittedName>
        <fullName evidence="1">Uncharacterized protein</fullName>
    </submittedName>
</protein>
<evidence type="ECO:0000313" key="1">
    <source>
        <dbReference type="EMBL" id="KAF9515852.1"/>
    </source>
</evidence>
<dbReference type="Proteomes" id="UP000886523">
    <property type="component" value="Unassembled WGS sequence"/>
</dbReference>
<dbReference type="AlphaFoldDB" id="A0A9P6B1V8"/>